<dbReference type="STRING" id="887144.BJF91_19780"/>
<sequence length="93" mass="10810">MTGKLPPPPLDGLKRQIDRHRRRQDKASLNTAPSGSGAFVRETFRLDREAAREKAREWFDTYPKAAYWTEVESWRQLDGDAIEFTMRRLSSAD</sequence>
<dbReference type="AlphaFoldDB" id="A0A1Q9A494"/>
<dbReference type="EMBL" id="MKIN01000022">
    <property type="protein sequence ID" value="OLP49297.1"/>
    <property type="molecule type" value="Genomic_DNA"/>
</dbReference>
<reference evidence="3 4" key="1">
    <citation type="submission" date="2016-09" db="EMBL/GenBank/DDBJ databases">
        <title>Rhizobium oryziradicis sp. nov., isolated from the root of rice.</title>
        <authorList>
            <person name="Zhao J."/>
            <person name="Zhang X."/>
        </authorList>
    </citation>
    <scope>NUCLEOTIDE SEQUENCE [LARGE SCALE GENOMIC DNA]</scope>
    <source>
        <strain evidence="3 4">14971</strain>
    </source>
</reference>
<comment type="caution">
    <text evidence="3">The sequence shown here is derived from an EMBL/GenBank/DDBJ whole genome shotgun (WGS) entry which is preliminary data.</text>
</comment>
<keyword evidence="4" id="KW-1185">Reference proteome</keyword>
<protein>
    <submittedName>
        <fullName evidence="3">Uncharacterized protein</fullName>
    </submittedName>
</protein>
<dbReference type="EMBL" id="JACIED010000001">
    <property type="protein sequence ID" value="MBB4006343.1"/>
    <property type="molecule type" value="Genomic_DNA"/>
</dbReference>
<evidence type="ECO:0000313" key="5">
    <source>
        <dbReference type="Proteomes" id="UP000544107"/>
    </source>
</evidence>
<reference evidence="2 5" key="2">
    <citation type="submission" date="2020-08" db="EMBL/GenBank/DDBJ databases">
        <title>Genomic Encyclopedia of Type Strains, Phase IV (KMG-IV): sequencing the most valuable type-strain genomes for metagenomic binning, comparative biology and taxonomic classification.</title>
        <authorList>
            <person name="Goeker M."/>
        </authorList>
    </citation>
    <scope>NUCLEOTIDE SEQUENCE [LARGE SCALE GENOMIC DNA]</scope>
    <source>
        <strain evidence="2 5">DSM 100021</strain>
    </source>
</reference>
<evidence type="ECO:0000313" key="4">
    <source>
        <dbReference type="Proteomes" id="UP000185598"/>
    </source>
</evidence>
<dbReference type="Proteomes" id="UP000185598">
    <property type="component" value="Unassembled WGS sequence"/>
</dbReference>
<evidence type="ECO:0000313" key="3">
    <source>
        <dbReference type="EMBL" id="OLP49297.1"/>
    </source>
</evidence>
<evidence type="ECO:0000256" key="1">
    <source>
        <dbReference type="SAM" id="MobiDB-lite"/>
    </source>
</evidence>
<feature type="region of interest" description="Disordered" evidence="1">
    <location>
        <begin position="1"/>
        <end position="36"/>
    </location>
</feature>
<dbReference type="OrthoDB" id="9813419at2"/>
<dbReference type="Proteomes" id="UP000544107">
    <property type="component" value="Unassembled WGS sequence"/>
</dbReference>
<gene>
    <name evidence="3" type="ORF">BJF91_19780</name>
    <name evidence="2" type="ORF">GGQ71_000579</name>
</gene>
<organism evidence="3 4">
    <name type="scientific">Allorhizobium taibaishanense</name>
    <dbReference type="NCBI Taxonomy" id="887144"/>
    <lineage>
        <taxon>Bacteria</taxon>
        <taxon>Pseudomonadati</taxon>
        <taxon>Pseudomonadota</taxon>
        <taxon>Alphaproteobacteria</taxon>
        <taxon>Hyphomicrobiales</taxon>
        <taxon>Rhizobiaceae</taxon>
        <taxon>Rhizobium/Agrobacterium group</taxon>
        <taxon>Allorhizobium</taxon>
    </lineage>
</organism>
<name>A0A1Q9A494_9HYPH</name>
<evidence type="ECO:0000313" key="2">
    <source>
        <dbReference type="EMBL" id="MBB4006343.1"/>
    </source>
</evidence>
<dbReference type="RefSeq" id="WP_075615086.1">
    <property type="nucleotide sequence ID" value="NZ_JACIED010000001.1"/>
</dbReference>
<feature type="compositionally biased region" description="Pro residues" evidence="1">
    <location>
        <begin position="1"/>
        <end position="10"/>
    </location>
</feature>
<accession>A0A1Q9A494</accession>
<proteinExistence type="predicted"/>